<dbReference type="CDD" id="cd00093">
    <property type="entry name" value="HTH_XRE"/>
    <property type="match status" value="1"/>
</dbReference>
<dbReference type="Gene3D" id="1.25.40.10">
    <property type="entry name" value="Tetratricopeptide repeat domain"/>
    <property type="match status" value="1"/>
</dbReference>
<dbReference type="InterPro" id="IPR010982">
    <property type="entry name" value="Lambda_DNA-bd_dom_sf"/>
</dbReference>
<dbReference type="PROSITE" id="PS50943">
    <property type="entry name" value="HTH_CROC1"/>
    <property type="match status" value="1"/>
</dbReference>
<reference evidence="2 3" key="1">
    <citation type="submission" date="2016-12" db="EMBL/GenBank/DDBJ databases">
        <authorList>
            <person name="Song W.-J."/>
            <person name="Kurnit D.M."/>
        </authorList>
    </citation>
    <scope>NUCLEOTIDE SEQUENCE [LARGE SCALE GENOMIC DNA]</scope>
    <source>
        <strain evidence="2 3">CGB1038-1_S1</strain>
    </source>
</reference>
<accession>A0A1V2UIS2</accession>
<dbReference type="NCBIfam" id="TIGR01716">
    <property type="entry name" value="RGG_Cterm"/>
    <property type="match status" value="1"/>
</dbReference>
<dbReference type="InterPro" id="IPR010057">
    <property type="entry name" value="Transcription_activator_Rgg_C"/>
</dbReference>
<feature type="domain" description="HTH cro/C1-type" evidence="1">
    <location>
        <begin position="8"/>
        <end position="61"/>
    </location>
</feature>
<dbReference type="Proteomes" id="UP000189299">
    <property type="component" value="Unassembled WGS sequence"/>
</dbReference>
<protein>
    <submittedName>
        <fullName evidence="2">Transcriptional activator, Rgg/GadR/MutR family domain protein</fullName>
    </submittedName>
</protein>
<evidence type="ECO:0000313" key="3">
    <source>
        <dbReference type="Proteomes" id="UP000189299"/>
    </source>
</evidence>
<name>A0A1V2UIS2_ENTMU</name>
<dbReference type="InterPro" id="IPR001387">
    <property type="entry name" value="Cro/C1-type_HTH"/>
</dbReference>
<dbReference type="GO" id="GO:0003677">
    <property type="term" value="F:DNA binding"/>
    <property type="evidence" value="ECO:0007669"/>
    <property type="project" value="InterPro"/>
</dbReference>
<dbReference type="RefSeq" id="WP_062805650.1">
    <property type="nucleotide sequence ID" value="NZ_CABMMO010000006.1"/>
</dbReference>
<evidence type="ECO:0000259" key="1">
    <source>
        <dbReference type="PROSITE" id="PS50943"/>
    </source>
</evidence>
<dbReference type="EMBL" id="MSTR01000006">
    <property type="protein sequence ID" value="ONN43267.1"/>
    <property type="molecule type" value="Genomic_DNA"/>
</dbReference>
<dbReference type="InterPro" id="IPR053163">
    <property type="entry name" value="HTH-type_regulator_Rgg"/>
</dbReference>
<sequence length="316" mass="36568">MKNYGETIKAIRKAKGMLLKELVDEQLSISLLSQFENGRLSISCERFHLILSKLEVKFEEFIVLHSESPHSPLHVAISRYMGAANVTSLKELEKLKTNYQELLTYYHHNYSMELDHFLQLIRFNYETKKSFFNGISMLDASSTHSHLLDSAKQYLADITTWGVYELKLFSRIAVSMEPELLWQYVKMANDKSERFEKVPGNKDILYQTFITIFSVFCLFGEADYATKLFDLWKSRVIGEEHIEQAVLLPFYEGCLAQLKHDKEQAIELMDRTLTTLENLGLSKIAHDYAELKKVVLVLGFVTVIIIDPLFEDLMNA</sequence>
<comment type="caution">
    <text evidence="2">The sequence shown here is derived from an EMBL/GenBank/DDBJ whole genome shotgun (WGS) entry which is preliminary data.</text>
</comment>
<dbReference type="Pfam" id="PF21259">
    <property type="entry name" value="Rgg_C"/>
    <property type="match status" value="1"/>
</dbReference>
<dbReference type="OrthoDB" id="2360592at2"/>
<gene>
    <name evidence="2" type="ORF">BTN92_07430</name>
</gene>
<proteinExistence type="predicted"/>
<organism evidence="2 3">
    <name type="scientific">Enterococcus mundtii</name>
    <dbReference type="NCBI Taxonomy" id="53346"/>
    <lineage>
        <taxon>Bacteria</taxon>
        <taxon>Bacillati</taxon>
        <taxon>Bacillota</taxon>
        <taxon>Bacilli</taxon>
        <taxon>Lactobacillales</taxon>
        <taxon>Enterococcaceae</taxon>
        <taxon>Enterococcus</taxon>
    </lineage>
</organism>
<dbReference type="InterPro" id="IPR011990">
    <property type="entry name" value="TPR-like_helical_dom_sf"/>
</dbReference>
<dbReference type="PANTHER" id="PTHR37038">
    <property type="entry name" value="TRANSCRIPTIONAL REGULATOR-RELATED"/>
    <property type="match status" value="1"/>
</dbReference>
<evidence type="ECO:0000313" key="2">
    <source>
        <dbReference type="EMBL" id="ONN43267.1"/>
    </source>
</evidence>
<dbReference type="SUPFAM" id="SSF47413">
    <property type="entry name" value="lambda repressor-like DNA-binding domains"/>
    <property type="match status" value="1"/>
</dbReference>
<dbReference type="AlphaFoldDB" id="A0A1V2UIS2"/>